<evidence type="ECO:0000256" key="3">
    <source>
        <dbReference type="ARBA" id="ARBA00022771"/>
    </source>
</evidence>
<evidence type="ECO:0000256" key="5">
    <source>
        <dbReference type="ARBA" id="ARBA00023242"/>
    </source>
</evidence>
<keyword evidence="4" id="KW-0862">Zinc</keyword>
<dbReference type="PROSITE" id="PS50808">
    <property type="entry name" value="ZF_BED"/>
    <property type="match status" value="1"/>
</dbReference>
<dbReference type="PROSITE" id="PS00028">
    <property type="entry name" value="ZINC_FINGER_C2H2_1"/>
    <property type="match status" value="1"/>
</dbReference>
<dbReference type="GO" id="GO:0005634">
    <property type="term" value="C:nucleus"/>
    <property type="evidence" value="ECO:0007669"/>
    <property type="project" value="UniProtKB-SubCell"/>
</dbReference>
<dbReference type="GO" id="GO:0008270">
    <property type="term" value="F:zinc ion binding"/>
    <property type="evidence" value="ECO:0007669"/>
    <property type="project" value="UniProtKB-KW"/>
</dbReference>
<protein>
    <recommendedName>
        <fullName evidence="14">C2H2-type domain-containing protein</fullName>
    </recommendedName>
</protein>
<dbReference type="EMBL" id="WIQW01000006">
    <property type="protein sequence ID" value="KAF3109786.1"/>
    <property type="molecule type" value="Genomic_DNA"/>
</dbReference>
<evidence type="ECO:0000256" key="2">
    <source>
        <dbReference type="ARBA" id="ARBA00022723"/>
    </source>
</evidence>
<dbReference type="AlphaFoldDB" id="A0A7C8JLK9"/>
<dbReference type="EMBL" id="WIQZ01000054">
    <property type="protein sequence ID" value="KAF3130407.1"/>
    <property type="molecule type" value="Genomic_DNA"/>
</dbReference>
<feature type="compositionally biased region" description="Low complexity" evidence="7">
    <location>
        <begin position="390"/>
        <end position="402"/>
    </location>
</feature>
<feature type="region of interest" description="Disordered" evidence="7">
    <location>
        <begin position="152"/>
        <end position="427"/>
    </location>
</feature>
<comment type="caution">
    <text evidence="11">The sequence shown here is derived from an EMBL/GenBank/DDBJ whole genome shotgun (WGS) entry which is preliminary data.</text>
</comment>
<dbReference type="Proteomes" id="UP000480548">
    <property type="component" value="Unassembled WGS sequence"/>
</dbReference>
<feature type="compositionally biased region" description="Pro residues" evidence="7">
    <location>
        <begin position="238"/>
        <end position="272"/>
    </location>
</feature>
<evidence type="ECO:0008006" key="14">
    <source>
        <dbReference type="Google" id="ProtNLM"/>
    </source>
</evidence>
<evidence type="ECO:0000256" key="4">
    <source>
        <dbReference type="ARBA" id="ARBA00022833"/>
    </source>
</evidence>
<evidence type="ECO:0000313" key="11">
    <source>
        <dbReference type="EMBL" id="KAF3130407.1"/>
    </source>
</evidence>
<feature type="compositionally biased region" description="Pro residues" evidence="7">
    <location>
        <begin position="372"/>
        <end position="389"/>
    </location>
</feature>
<evidence type="ECO:0000313" key="10">
    <source>
        <dbReference type="EMBL" id="KAF3109786.1"/>
    </source>
</evidence>
<dbReference type="CDD" id="cd20908">
    <property type="entry name" value="SUF4-like"/>
    <property type="match status" value="1"/>
</dbReference>
<dbReference type="PRINTS" id="PR01217">
    <property type="entry name" value="PRICHEXTENSN"/>
</dbReference>
<feature type="region of interest" description="Disordered" evidence="7">
    <location>
        <begin position="111"/>
        <end position="140"/>
    </location>
</feature>
<name>A0A7C8JLK9_ORBOL</name>
<dbReference type="Gene3D" id="3.30.160.60">
    <property type="entry name" value="Classic Zinc Finger"/>
    <property type="match status" value="1"/>
</dbReference>
<feature type="compositionally biased region" description="Low complexity" evidence="7">
    <location>
        <begin position="215"/>
        <end position="237"/>
    </location>
</feature>
<feature type="compositionally biased region" description="Pro residues" evidence="7">
    <location>
        <begin position="289"/>
        <end position="326"/>
    </location>
</feature>
<evidence type="ECO:0000256" key="7">
    <source>
        <dbReference type="SAM" id="MobiDB-lite"/>
    </source>
</evidence>
<dbReference type="InterPro" id="IPR003656">
    <property type="entry name" value="Znf_BED"/>
</dbReference>
<dbReference type="GO" id="GO:0003677">
    <property type="term" value="F:DNA binding"/>
    <property type="evidence" value="ECO:0007669"/>
    <property type="project" value="InterPro"/>
</dbReference>
<dbReference type="PROSITE" id="PS50157">
    <property type="entry name" value="ZINC_FINGER_C2H2_2"/>
    <property type="match status" value="1"/>
</dbReference>
<keyword evidence="3 6" id="KW-0863">Zinc-finger</keyword>
<evidence type="ECO:0000259" key="9">
    <source>
        <dbReference type="PROSITE" id="PS50808"/>
    </source>
</evidence>
<keyword evidence="2" id="KW-0479">Metal-binding</keyword>
<dbReference type="FunFam" id="3.30.160.60:FF:000354">
    <property type="entry name" value="C2H2 finger domain-containing protein"/>
    <property type="match status" value="1"/>
</dbReference>
<evidence type="ECO:0000256" key="1">
    <source>
        <dbReference type="ARBA" id="ARBA00004123"/>
    </source>
</evidence>
<dbReference type="InterPro" id="IPR036236">
    <property type="entry name" value="Znf_C2H2_sf"/>
</dbReference>
<gene>
    <name evidence="10" type="ORF">TWF102_009062</name>
    <name evidence="11" type="ORF">TWF703_008203</name>
</gene>
<feature type="region of interest" description="Disordered" evidence="7">
    <location>
        <begin position="449"/>
        <end position="517"/>
    </location>
</feature>
<keyword evidence="5" id="KW-0539">Nucleus</keyword>
<feature type="compositionally biased region" description="Low complexity" evidence="7">
    <location>
        <begin position="153"/>
        <end position="172"/>
    </location>
</feature>
<dbReference type="PANTHER" id="PTHR23215:SF0">
    <property type="entry name" value="BUB3-INTERACTING AND GLEBS MOTIF-CONTAINING PROTEIN ZNF207"/>
    <property type="match status" value="1"/>
</dbReference>
<comment type="subcellular location">
    <subcellularLocation>
        <location evidence="1">Nucleus</location>
    </subcellularLocation>
</comment>
<evidence type="ECO:0000313" key="13">
    <source>
        <dbReference type="Proteomes" id="UP000480548"/>
    </source>
</evidence>
<dbReference type="SUPFAM" id="SSF57667">
    <property type="entry name" value="beta-beta-alpha zinc fingers"/>
    <property type="match status" value="1"/>
</dbReference>
<feature type="compositionally biased region" description="Polar residues" evidence="7">
    <location>
        <begin position="173"/>
        <end position="182"/>
    </location>
</feature>
<dbReference type="PANTHER" id="PTHR23215">
    <property type="entry name" value="ZINC FINGER PROTEIN 207"/>
    <property type="match status" value="1"/>
</dbReference>
<sequence length="544" mass="58801">MVSRKKRSHKDDAQEQLARPWCYYCERDFDDVKILHSHQKAKHFKCERCRKPLNTAGGLAVHMTQVHKETLKEVKNAIPGRESTDIEIFGMEGIPEDILQTHQTRVLAQIHQKETERRAAQGLPPLGQEGNAKKKIKVDSVDPEEIMKRLAAHKAAQAGSANGASQATGSQSPMSTHDTGGNASPAPPPSVMSPGFPPNAYVAPPSASPQPFQQPPQQYGMPSAPQFPAAQAPFGQPNQPPPFYPPPGQQGFNPPPVQPYPAFPPQQQPPQPAYGGYQVPPAQAQPPYGGYPPTQPPQAYPPAQPAYHAPPPPPQTQPPFHQPQPSVPQSQPTTIAPPQNIPGLPARPNIPGLPPRPKFSTPPAAPGGAYHQPPPNPQPSYPGGPPPPQNRNTNTSPPSTQFFPPPIPSAYQATPPKPFVPPPVGVQQQPIVSNGEVIINRDGQVILSGGKDWTGNPIPQAVVPKGEAKADNVPELKEERKKDEKEATKATEKEDTGRRRDKDTKMVYSDNEYSPEEKRAALGKYAAFGVRILPSGTDTEMTSS</sequence>
<feature type="compositionally biased region" description="Pro residues" evidence="7">
    <location>
        <begin position="185"/>
        <end position="197"/>
    </location>
</feature>
<feature type="compositionally biased region" description="Basic and acidic residues" evidence="7">
    <location>
        <begin position="466"/>
        <end position="505"/>
    </location>
</feature>
<feature type="compositionally biased region" description="Low complexity" evidence="7">
    <location>
        <begin position="273"/>
        <end position="288"/>
    </location>
</feature>
<evidence type="ECO:0000256" key="6">
    <source>
        <dbReference type="PROSITE-ProRule" id="PRU00042"/>
    </source>
</evidence>
<proteinExistence type="predicted"/>
<dbReference type="InterPro" id="IPR013087">
    <property type="entry name" value="Znf_C2H2_type"/>
</dbReference>
<accession>A0A7C8JLK9</accession>
<organism evidence="11 13">
    <name type="scientific">Orbilia oligospora</name>
    <name type="common">Nematode-trapping fungus</name>
    <name type="synonym">Arthrobotrys oligospora</name>
    <dbReference type="NCBI Taxonomy" id="2813651"/>
    <lineage>
        <taxon>Eukaryota</taxon>
        <taxon>Fungi</taxon>
        <taxon>Dikarya</taxon>
        <taxon>Ascomycota</taxon>
        <taxon>Pezizomycotina</taxon>
        <taxon>Orbiliomycetes</taxon>
        <taxon>Orbiliales</taxon>
        <taxon>Orbiliaceae</taxon>
        <taxon>Orbilia</taxon>
    </lineage>
</organism>
<feature type="domain" description="C2H2-type" evidence="8">
    <location>
        <begin position="44"/>
        <end position="67"/>
    </location>
</feature>
<feature type="compositionally biased region" description="Pro residues" evidence="7">
    <location>
        <begin position="415"/>
        <end position="424"/>
    </location>
</feature>
<reference evidence="12 13" key="1">
    <citation type="submission" date="2019-06" db="EMBL/GenBank/DDBJ databases">
        <authorList>
            <person name="Palmer J.M."/>
        </authorList>
    </citation>
    <scope>NUCLEOTIDE SEQUENCE [LARGE SCALE GENOMIC DNA]</scope>
    <source>
        <strain evidence="10 12">TWF102</strain>
        <strain evidence="11 13">TWF703</strain>
    </source>
</reference>
<feature type="domain" description="BED-type" evidence="9">
    <location>
        <begin position="15"/>
        <end position="74"/>
    </location>
</feature>
<evidence type="ECO:0000259" key="8">
    <source>
        <dbReference type="PROSITE" id="PS50157"/>
    </source>
</evidence>
<dbReference type="Proteomes" id="UP000475325">
    <property type="component" value="Unassembled WGS sequence"/>
</dbReference>
<evidence type="ECO:0000313" key="12">
    <source>
        <dbReference type="Proteomes" id="UP000475325"/>
    </source>
</evidence>